<protein>
    <submittedName>
        <fullName evidence="3">Uncharacterized protein</fullName>
    </submittedName>
</protein>
<reference evidence="3" key="1">
    <citation type="submission" date="2013-12" db="EMBL/GenBank/DDBJ databases">
        <title>The Genome Sequence of Aphanomyces invadans NJM9701.</title>
        <authorList>
            <consortium name="The Broad Institute Genomics Platform"/>
            <person name="Russ C."/>
            <person name="Tyler B."/>
            <person name="van West P."/>
            <person name="Dieguez-Uribeondo J."/>
            <person name="Young S.K."/>
            <person name="Zeng Q."/>
            <person name="Gargeya S."/>
            <person name="Fitzgerald M."/>
            <person name="Abouelleil A."/>
            <person name="Alvarado L."/>
            <person name="Chapman S.B."/>
            <person name="Gainer-Dewar J."/>
            <person name="Goldberg J."/>
            <person name="Griggs A."/>
            <person name="Gujja S."/>
            <person name="Hansen M."/>
            <person name="Howarth C."/>
            <person name="Imamovic A."/>
            <person name="Ireland A."/>
            <person name="Larimer J."/>
            <person name="McCowan C."/>
            <person name="Murphy C."/>
            <person name="Pearson M."/>
            <person name="Poon T.W."/>
            <person name="Priest M."/>
            <person name="Roberts A."/>
            <person name="Saif S."/>
            <person name="Shea T."/>
            <person name="Sykes S."/>
            <person name="Wortman J."/>
            <person name="Nusbaum C."/>
            <person name="Birren B."/>
        </authorList>
    </citation>
    <scope>NUCLEOTIDE SEQUENCE [LARGE SCALE GENOMIC DNA]</scope>
    <source>
        <strain evidence="3">NJM9701</strain>
    </source>
</reference>
<evidence type="ECO:0000313" key="3">
    <source>
        <dbReference type="EMBL" id="ETV99722.1"/>
    </source>
</evidence>
<dbReference type="OrthoDB" id="412647at2759"/>
<feature type="compositionally biased region" description="Low complexity" evidence="2">
    <location>
        <begin position="714"/>
        <end position="727"/>
    </location>
</feature>
<dbReference type="VEuPathDB" id="FungiDB:H310_07782"/>
<gene>
    <name evidence="3" type="ORF">H310_07782</name>
</gene>
<dbReference type="EMBL" id="KI913966">
    <property type="protein sequence ID" value="ETV99722.1"/>
    <property type="molecule type" value="Genomic_DNA"/>
</dbReference>
<dbReference type="eggNOG" id="ENOG502S1MI">
    <property type="taxonomic scope" value="Eukaryota"/>
</dbReference>
<dbReference type="AlphaFoldDB" id="A0A024U276"/>
<feature type="region of interest" description="Disordered" evidence="2">
    <location>
        <begin position="410"/>
        <end position="430"/>
    </location>
</feature>
<dbReference type="RefSeq" id="XP_008871498.1">
    <property type="nucleotide sequence ID" value="XM_008873276.1"/>
</dbReference>
<proteinExistence type="predicted"/>
<feature type="compositionally biased region" description="Polar residues" evidence="2">
    <location>
        <begin position="662"/>
        <end position="687"/>
    </location>
</feature>
<dbReference type="GeneID" id="20084832"/>
<feature type="region of interest" description="Disordered" evidence="2">
    <location>
        <begin position="658"/>
        <end position="740"/>
    </location>
</feature>
<evidence type="ECO:0000256" key="1">
    <source>
        <dbReference type="SAM" id="Coils"/>
    </source>
</evidence>
<feature type="coiled-coil region" evidence="1">
    <location>
        <begin position="284"/>
        <end position="318"/>
    </location>
</feature>
<dbReference type="STRING" id="157072.A0A024U276"/>
<keyword evidence="1" id="KW-0175">Coiled coil</keyword>
<feature type="compositionally biased region" description="Low complexity" evidence="2">
    <location>
        <begin position="688"/>
        <end position="707"/>
    </location>
</feature>
<evidence type="ECO:0000256" key="2">
    <source>
        <dbReference type="SAM" id="MobiDB-lite"/>
    </source>
</evidence>
<accession>A0A024U276</accession>
<organism evidence="3">
    <name type="scientific">Aphanomyces invadans</name>
    <dbReference type="NCBI Taxonomy" id="157072"/>
    <lineage>
        <taxon>Eukaryota</taxon>
        <taxon>Sar</taxon>
        <taxon>Stramenopiles</taxon>
        <taxon>Oomycota</taxon>
        <taxon>Saprolegniomycetes</taxon>
        <taxon>Saprolegniales</taxon>
        <taxon>Verrucalvaceae</taxon>
        <taxon>Aphanomyces</taxon>
    </lineage>
</organism>
<sequence>MSFVHALRTFVTESLQDADGPMLAHLCDTFQLDSAIFPTKTDVLRSVVDLVVKDRDTALGRFVAWKQELDAGGSPSTDAVVLAKNANLTNAFLPIDTTSPRRPNHATAAAAPPPGSKRIFDFVLDREMAALGDELMRLEAAYKEAERGLHHGSISYDKIKRFLQTLTQLRANDDQFRILLLEKNQNLRADNARLFKLEAHTREQLELFVDGCARLRGKHDAMVENFSRVGAADAAAHELIMQLYGGECAFTQVVSNDSNIATSSLHLMLQQALTTTLQFKCQRLADTEAALRNAHATINTLETKLEHQQTTIDEMHRKWDAAAKDALCAKIQLRRCRKRMRDTDSLAFDARILRGRAMDFQHMVCDLMGMGHVQAAAFQDAKGAFVKSADRTSIAWRALRYLTAVASPTVDGPSSLQHTPSKGPHSIEFSTRDDRPFPAIVMPPKRKRDVRMDLPVVVFLGGGAYISSVVHRLCVQFGYSSLDVEAWRGDTAGTPEVSHNGADPGSDTEMGEIPMAHERLAWAIQASGSVLVYNWPRIQPGDVTRLIQHGANVKMVLDLGGADSTTTAALATSCALYRRLPMNTSPLHVDQIVHDTALVWHAYQDTMYSCIGIKWDAATIVMNERCAMMREELSQRMVVEWGKHLAILAEKKAAADAKAKLQTSTKANSTKRPPSNNRTSTPNQKTKPGTPSRGAAASGRATSGKSKPQPNSASPGKSSTQPSTKSSPVKRSPATPAKKK</sequence>
<name>A0A024U276_9STRA</name>